<keyword evidence="3" id="KW-0808">Transferase</keyword>
<dbReference type="GO" id="GO:0016758">
    <property type="term" value="F:hexosyltransferase activity"/>
    <property type="evidence" value="ECO:0007669"/>
    <property type="project" value="UniProtKB-ARBA"/>
</dbReference>
<dbReference type="InterPro" id="IPR048284">
    <property type="entry name" value="EryCIII-like_N"/>
</dbReference>
<proteinExistence type="inferred from homology"/>
<dbReference type="RefSeq" id="WP_270038907.1">
    <property type="nucleotide sequence ID" value="NZ_JAPDOD010000004.1"/>
</dbReference>
<feature type="domain" description="Erythromycin biosynthesis protein CIII-like N-terminal" evidence="5">
    <location>
        <begin position="23"/>
        <end position="132"/>
    </location>
</feature>
<dbReference type="Pfam" id="PF06722">
    <property type="entry name" value="EryCIII-like_C"/>
    <property type="match status" value="1"/>
</dbReference>
<dbReference type="InterPro" id="IPR050426">
    <property type="entry name" value="Glycosyltransferase_28"/>
</dbReference>
<dbReference type="InterPro" id="IPR010610">
    <property type="entry name" value="EryCIII-like_C"/>
</dbReference>
<keyword evidence="7" id="KW-1185">Reference proteome</keyword>
<evidence type="ECO:0000313" key="7">
    <source>
        <dbReference type="Proteomes" id="UP001149140"/>
    </source>
</evidence>
<keyword evidence="2" id="KW-0328">Glycosyltransferase</keyword>
<dbReference type="Gene3D" id="3.40.50.2000">
    <property type="entry name" value="Glycogen Phosphorylase B"/>
    <property type="match status" value="2"/>
</dbReference>
<dbReference type="CDD" id="cd03784">
    <property type="entry name" value="GT1_Gtf-like"/>
    <property type="match status" value="1"/>
</dbReference>
<dbReference type="PANTHER" id="PTHR48050:SF13">
    <property type="entry name" value="STEROL 3-BETA-GLUCOSYLTRANSFERASE UGT80A2"/>
    <property type="match status" value="1"/>
</dbReference>
<dbReference type="AlphaFoldDB" id="A0A9X3RYV5"/>
<comment type="similarity">
    <text evidence="1">Belongs to the glycosyltransferase 28 family.</text>
</comment>
<dbReference type="InterPro" id="IPR035595">
    <property type="entry name" value="UDP_glycos_trans_CS"/>
</dbReference>
<feature type="domain" description="Erythromycin biosynthesis protein CIII-like C-terminal" evidence="4">
    <location>
        <begin position="247"/>
        <end position="365"/>
    </location>
</feature>
<dbReference type="SUPFAM" id="SSF53756">
    <property type="entry name" value="UDP-Glycosyltransferase/glycogen phosphorylase"/>
    <property type="match status" value="1"/>
</dbReference>
<dbReference type="EMBL" id="JAPDOD010000004">
    <property type="protein sequence ID" value="MDA0160140.1"/>
    <property type="molecule type" value="Genomic_DNA"/>
</dbReference>
<sequence length="383" mass="39929">MRVLATTTGSAGHFGPLIPFLDAIRGAGGDVLVATRESSAETIRDAGYPAWSFADAPAERRAAIFATLRGLPVVEANQRAAQEIFAGIDADAALPGVLEACTQWRPDIVVSEASEFAGGLVAGHLDLPTVTVAITQFAVEHEVFDATDTALARLRAAHRLHASNGAGAAHFTLVPPLLERPAQPGRPGVRRFRERDAPAARPLPYDWENADAPLVYVTFGSVAAQMGYFPDLYRAAIEALAPLPIRLLVTIGRDADPRVLVPTPANVRVERWIAQSAVVAHAAVVVSHGGSGTVRGALAAGVPLVVAPLFADQPDNAERVQELGAGIVLESDGHGLATAVARVLADGRFAERAATVAADIRALPPVDASVDVVRDLAARGDGG</sequence>
<evidence type="ECO:0000256" key="3">
    <source>
        <dbReference type="ARBA" id="ARBA00022679"/>
    </source>
</evidence>
<reference evidence="6" key="1">
    <citation type="submission" date="2022-10" db="EMBL/GenBank/DDBJ databases">
        <title>The WGS of Solirubrobacter ginsenosidimutans DSM 21036.</title>
        <authorList>
            <person name="Jiang Z."/>
        </authorList>
    </citation>
    <scope>NUCLEOTIDE SEQUENCE</scope>
    <source>
        <strain evidence="6">DSM 21036</strain>
    </source>
</reference>
<dbReference type="PANTHER" id="PTHR48050">
    <property type="entry name" value="STEROL 3-BETA-GLUCOSYLTRANSFERASE"/>
    <property type="match status" value="1"/>
</dbReference>
<evidence type="ECO:0000259" key="5">
    <source>
        <dbReference type="Pfam" id="PF21036"/>
    </source>
</evidence>
<dbReference type="InterPro" id="IPR002213">
    <property type="entry name" value="UDP_glucos_trans"/>
</dbReference>
<evidence type="ECO:0000313" key="6">
    <source>
        <dbReference type="EMBL" id="MDA0160140.1"/>
    </source>
</evidence>
<evidence type="ECO:0000256" key="2">
    <source>
        <dbReference type="ARBA" id="ARBA00022676"/>
    </source>
</evidence>
<dbReference type="GO" id="GO:0008194">
    <property type="term" value="F:UDP-glycosyltransferase activity"/>
    <property type="evidence" value="ECO:0007669"/>
    <property type="project" value="InterPro"/>
</dbReference>
<evidence type="ECO:0000256" key="1">
    <source>
        <dbReference type="ARBA" id="ARBA00006962"/>
    </source>
</evidence>
<gene>
    <name evidence="6" type="ORF">OM076_07695</name>
</gene>
<organism evidence="6 7">
    <name type="scientific">Solirubrobacter ginsenosidimutans</name>
    <dbReference type="NCBI Taxonomy" id="490573"/>
    <lineage>
        <taxon>Bacteria</taxon>
        <taxon>Bacillati</taxon>
        <taxon>Actinomycetota</taxon>
        <taxon>Thermoleophilia</taxon>
        <taxon>Solirubrobacterales</taxon>
        <taxon>Solirubrobacteraceae</taxon>
        <taxon>Solirubrobacter</taxon>
    </lineage>
</organism>
<dbReference type="PROSITE" id="PS00375">
    <property type="entry name" value="UDPGT"/>
    <property type="match status" value="1"/>
</dbReference>
<comment type="caution">
    <text evidence="6">The sequence shown here is derived from an EMBL/GenBank/DDBJ whole genome shotgun (WGS) entry which is preliminary data.</text>
</comment>
<dbReference type="Proteomes" id="UP001149140">
    <property type="component" value="Unassembled WGS sequence"/>
</dbReference>
<dbReference type="GO" id="GO:0017000">
    <property type="term" value="P:antibiotic biosynthetic process"/>
    <property type="evidence" value="ECO:0007669"/>
    <property type="project" value="UniProtKB-ARBA"/>
</dbReference>
<accession>A0A9X3RYV5</accession>
<protein>
    <submittedName>
        <fullName evidence="6">Glycosyltransferase</fullName>
    </submittedName>
</protein>
<name>A0A9X3RYV5_9ACTN</name>
<dbReference type="Pfam" id="PF21036">
    <property type="entry name" value="EryCIII-like_N"/>
    <property type="match status" value="1"/>
</dbReference>
<dbReference type="FunFam" id="3.40.50.2000:FF:000072">
    <property type="entry name" value="Glycosyl transferase"/>
    <property type="match status" value="1"/>
</dbReference>
<evidence type="ECO:0000259" key="4">
    <source>
        <dbReference type="Pfam" id="PF06722"/>
    </source>
</evidence>